<comment type="caution">
    <text evidence="1">The sequence shown here is derived from an EMBL/GenBank/DDBJ whole genome shotgun (WGS) entry which is preliminary data.</text>
</comment>
<dbReference type="CDD" id="cd07820">
    <property type="entry name" value="SRPBCC_3"/>
    <property type="match status" value="1"/>
</dbReference>
<dbReference type="InterPro" id="IPR023393">
    <property type="entry name" value="START-like_dom_sf"/>
</dbReference>
<reference evidence="1" key="1">
    <citation type="submission" date="2019-10" db="EMBL/GenBank/DDBJ databases">
        <title>Draft genome sequence of Panacibacter sp. KCS-6.</title>
        <authorList>
            <person name="Yim K.J."/>
        </authorList>
    </citation>
    <scope>NUCLEOTIDE SEQUENCE</scope>
    <source>
        <strain evidence="1">KCS-6</strain>
    </source>
</reference>
<organism evidence="1 2">
    <name type="scientific">Limnovirga soli</name>
    <dbReference type="NCBI Taxonomy" id="2656915"/>
    <lineage>
        <taxon>Bacteria</taxon>
        <taxon>Pseudomonadati</taxon>
        <taxon>Bacteroidota</taxon>
        <taxon>Chitinophagia</taxon>
        <taxon>Chitinophagales</taxon>
        <taxon>Chitinophagaceae</taxon>
        <taxon>Limnovirga</taxon>
    </lineage>
</organism>
<evidence type="ECO:0000313" key="1">
    <source>
        <dbReference type="EMBL" id="NNV57986.1"/>
    </source>
</evidence>
<proteinExistence type="predicted"/>
<dbReference type="Proteomes" id="UP000598971">
    <property type="component" value="Unassembled WGS sequence"/>
</dbReference>
<gene>
    <name evidence="1" type="ORF">GD597_21155</name>
</gene>
<protein>
    <submittedName>
        <fullName evidence="1">Cell division protein</fullName>
    </submittedName>
</protein>
<keyword evidence="1" id="KW-0131">Cell cycle</keyword>
<keyword evidence="2" id="KW-1185">Reference proteome</keyword>
<accession>A0A8J8FH20</accession>
<dbReference type="Gene3D" id="3.30.530.20">
    <property type="match status" value="1"/>
</dbReference>
<dbReference type="AlphaFoldDB" id="A0A8J8FH20"/>
<keyword evidence="1" id="KW-0132">Cell division</keyword>
<sequence length="158" mass="18214">MPILRLETIINAEIEICFDLSRSIDLHKISTAQTNEKAIAGRVTGLINLNEFVTWEATHFGITQKLSSQITAYQRPQHFRDEQIKGAFKYIIHDHYFESQNGKTIMTDIFDFEAPFGFIGKIVSKSILSKHLQQLLERRNTTIKKFAESDKWKSVIPS</sequence>
<evidence type="ECO:0000313" key="2">
    <source>
        <dbReference type="Proteomes" id="UP000598971"/>
    </source>
</evidence>
<dbReference type="RefSeq" id="WP_171609942.1">
    <property type="nucleotide sequence ID" value="NZ_WHPF01000023.1"/>
</dbReference>
<name>A0A8J8FH20_9BACT</name>
<dbReference type="GO" id="GO:0051301">
    <property type="term" value="P:cell division"/>
    <property type="evidence" value="ECO:0007669"/>
    <property type="project" value="UniProtKB-KW"/>
</dbReference>
<dbReference type="SUPFAM" id="SSF55961">
    <property type="entry name" value="Bet v1-like"/>
    <property type="match status" value="1"/>
</dbReference>
<dbReference type="EMBL" id="WHPF01000023">
    <property type="protein sequence ID" value="NNV57986.1"/>
    <property type="molecule type" value="Genomic_DNA"/>
</dbReference>